<gene>
    <name evidence="3" type="ORF">FB555_001744</name>
</gene>
<dbReference type="Gene3D" id="3.40.605.10">
    <property type="entry name" value="Aldehyde Dehydrogenase, Chain A, domain 1"/>
    <property type="match status" value="1"/>
</dbReference>
<dbReference type="RefSeq" id="WP_182485057.1">
    <property type="nucleotide sequence ID" value="NZ_JACGWU010000006.1"/>
</dbReference>
<accession>A0A7W3JUV0</accession>
<dbReference type="InterPro" id="IPR044151">
    <property type="entry name" value="ALDH_KGSADH"/>
</dbReference>
<comment type="caution">
    <text evidence="3">The sequence shown here is derived from an EMBL/GenBank/DDBJ whole genome shotgun (WGS) entry which is preliminary data.</text>
</comment>
<evidence type="ECO:0000313" key="3">
    <source>
        <dbReference type="EMBL" id="MBA8829628.1"/>
    </source>
</evidence>
<evidence type="ECO:0000259" key="2">
    <source>
        <dbReference type="Pfam" id="PF00171"/>
    </source>
</evidence>
<dbReference type="InterPro" id="IPR015590">
    <property type="entry name" value="Aldehyde_DH_dom"/>
</dbReference>
<feature type="domain" description="Aldehyde dehydrogenase" evidence="2">
    <location>
        <begin position="8"/>
        <end position="383"/>
    </location>
</feature>
<proteinExistence type="predicted"/>
<dbReference type="InterPro" id="IPR016162">
    <property type="entry name" value="Ald_DH_N"/>
</dbReference>
<dbReference type="Gene3D" id="3.40.309.10">
    <property type="entry name" value="Aldehyde Dehydrogenase, Chain A, domain 2"/>
    <property type="match status" value="1"/>
</dbReference>
<dbReference type="EC" id="1.2.1.4" evidence="3"/>
<dbReference type="SUPFAM" id="SSF53720">
    <property type="entry name" value="ALDH-like"/>
    <property type="match status" value="1"/>
</dbReference>
<dbReference type="PANTHER" id="PTHR43353">
    <property type="entry name" value="SUCCINATE-SEMIALDEHYDE DEHYDROGENASE, MITOCHONDRIAL"/>
    <property type="match status" value="1"/>
</dbReference>
<reference evidence="3 4" key="1">
    <citation type="submission" date="2020-07" db="EMBL/GenBank/DDBJ databases">
        <title>Sequencing the genomes of 1000 actinobacteria strains.</title>
        <authorList>
            <person name="Klenk H.-P."/>
        </authorList>
    </citation>
    <scope>NUCLEOTIDE SEQUENCE [LARGE SCALE GENOMIC DNA]</scope>
    <source>
        <strain evidence="3 4">DSM 23737</strain>
    </source>
</reference>
<keyword evidence="1 3" id="KW-0560">Oxidoreductase</keyword>
<evidence type="ECO:0000313" key="4">
    <source>
        <dbReference type="Proteomes" id="UP000524237"/>
    </source>
</evidence>
<name>A0A7W3JUV0_9MICO</name>
<dbReference type="CDD" id="cd07129">
    <property type="entry name" value="ALDH_KGSADH"/>
    <property type="match status" value="1"/>
</dbReference>
<dbReference type="PANTHER" id="PTHR43353:SF3">
    <property type="entry name" value="ALDEHYDE DEHYDROGENASE-RELATED"/>
    <property type="match status" value="1"/>
</dbReference>
<evidence type="ECO:0000256" key="1">
    <source>
        <dbReference type="ARBA" id="ARBA00023002"/>
    </source>
</evidence>
<dbReference type="GO" id="GO:0033721">
    <property type="term" value="F:aldehyde dehydrogenase (NADP+) activity"/>
    <property type="evidence" value="ECO:0007669"/>
    <property type="project" value="UniProtKB-EC"/>
</dbReference>
<dbReference type="EMBL" id="JACGWU010000006">
    <property type="protein sequence ID" value="MBA8829628.1"/>
    <property type="molecule type" value="Genomic_DNA"/>
</dbReference>
<dbReference type="InterPro" id="IPR050740">
    <property type="entry name" value="Aldehyde_DH_Superfamily"/>
</dbReference>
<dbReference type="Pfam" id="PF00171">
    <property type="entry name" value="Aldedh"/>
    <property type="match status" value="1"/>
</dbReference>
<protein>
    <submittedName>
        <fullName evidence="3">NADP-dependent aldehyde dehydrogenase</fullName>
        <ecNumber evidence="3">1.2.1.4</ecNumber>
    </submittedName>
</protein>
<organism evidence="3 4">
    <name type="scientific">Alpinimonas psychrophila</name>
    <dbReference type="NCBI Taxonomy" id="748908"/>
    <lineage>
        <taxon>Bacteria</taxon>
        <taxon>Bacillati</taxon>
        <taxon>Actinomycetota</taxon>
        <taxon>Actinomycetes</taxon>
        <taxon>Micrococcales</taxon>
        <taxon>Microbacteriaceae</taxon>
        <taxon>Alpinimonas</taxon>
    </lineage>
</organism>
<dbReference type="AlphaFoldDB" id="A0A7W3JUV0"/>
<dbReference type="InterPro" id="IPR016163">
    <property type="entry name" value="Ald_DH_C"/>
</dbReference>
<dbReference type="Proteomes" id="UP000524237">
    <property type="component" value="Unassembled WGS sequence"/>
</dbReference>
<dbReference type="InterPro" id="IPR016161">
    <property type="entry name" value="Ald_DH/histidinol_DH"/>
</dbReference>
<keyword evidence="4" id="KW-1185">Reference proteome</keyword>
<sequence>MSAPEAHVSTTTDVVALEVDVIARIAAGAASAWAGLEPARRAGALVAAADALQLSRDELVAIAMTETGLSEARLNGELTRTAVQLKLFAETIVDGTYLDVRLDAADPEFVLGPRPDVRRYLLALGPVVNFAASNFPFAFSVAGGDTAAALAAGCPVIVKAHSGHPKLSVRTGEIVAAALEGAGAPHGTLQVISGQAHGVAMLQHSLIRAGSFTGSIRVGTYLAQVAAARSVPIPFFGELGSVNPVFVTAGALAERNDAIADGFVTSVSGSAGQLCTKPGFLFVPASASEALQARIAQATTGLSEHRLLNPGIASGYRERRETILATPGVTTITQGSLRIDENGQGWATPTIARVSVADLLAAKVQLSEEAFGPLAIVVEYENESLPEVAEALFEGNLTGTIHSAAGEDTTALRSLIEWLTENVGRVLFDGWPTGVAVTPAMQHGGPWPATTNDSSTSVGTAAIGRFLRPVAFQNAPQALLPAALTDANPWLVPQRRSPAGESASWGDLNG</sequence>